<dbReference type="AlphaFoldDB" id="A0AAD1RTJ4"/>
<organism evidence="2 3">
    <name type="scientific">Pelobates cultripes</name>
    <name type="common">Western spadefoot toad</name>
    <dbReference type="NCBI Taxonomy" id="61616"/>
    <lineage>
        <taxon>Eukaryota</taxon>
        <taxon>Metazoa</taxon>
        <taxon>Chordata</taxon>
        <taxon>Craniata</taxon>
        <taxon>Vertebrata</taxon>
        <taxon>Euteleostomi</taxon>
        <taxon>Amphibia</taxon>
        <taxon>Batrachia</taxon>
        <taxon>Anura</taxon>
        <taxon>Pelobatoidea</taxon>
        <taxon>Pelobatidae</taxon>
        <taxon>Pelobates</taxon>
    </lineage>
</organism>
<proteinExistence type="predicted"/>
<feature type="non-terminal residue" evidence="2">
    <location>
        <position position="1"/>
    </location>
</feature>
<evidence type="ECO:0000259" key="1">
    <source>
        <dbReference type="PROSITE" id="PS50878"/>
    </source>
</evidence>
<sequence>AKHWLKNRVQRVVINGKFSSWTEVASGVPQGSVLGPLLFNMFINDLEDSIESHVSVFADDTKLCKIIQCEQDITLLQRDLDRLGDWALKWQMKFNVEKCK</sequence>
<dbReference type="InterPro" id="IPR000477">
    <property type="entry name" value="RT_dom"/>
</dbReference>
<reference evidence="2" key="1">
    <citation type="submission" date="2022-03" db="EMBL/GenBank/DDBJ databases">
        <authorList>
            <person name="Alioto T."/>
            <person name="Alioto T."/>
            <person name="Gomez Garrido J."/>
        </authorList>
    </citation>
    <scope>NUCLEOTIDE SEQUENCE</scope>
</reference>
<dbReference type="GO" id="GO:0003964">
    <property type="term" value="F:RNA-directed DNA polymerase activity"/>
    <property type="evidence" value="ECO:0007669"/>
    <property type="project" value="UniProtKB-KW"/>
</dbReference>
<dbReference type="EMBL" id="OW240914">
    <property type="protein sequence ID" value="CAH2277164.1"/>
    <property type="molecule type" value="Genomic_DNA"/>
</dbReference>
<evidence type="ECO:0000313" key="2">
    <source>
        <dbReference type="EMBL" id="CAH2277164.1"/>
    </source>
</evidence>
<dbReference type="PROSITE" id="PS50878">
    <property type="entry name" value="RT_POL"/>
    <property type="match status" value="1"/>
</dbReference>
<feature type="domain" description="Reverse transcriptase" evidence="1">
    <location>
        <begin position="1"/>
        <end position="100"/>
    </location>
</feature>
<gene>
    <name evidence="2" type="ORF">PECUL_23A040063</name>
</gene>
<dbReference type="InterPro" id="IPR043502">
    <property type="entry name" value="DNA/RNA_pol_sf"/>
</dbReference>
<keyword evidence="2" id="KW-0548">Nucleotidyltransferase</keyword>
<protein>
    <submittedName>
        <fullName evidence="2">RNA-directed DNA polymerase from mobile element jockey-like</fullName>
    </submittedName>
</protein>
<keyword evidence="2" id="KW-0695">RNA-directed DNA polymerase</keyword>
<keyword evidence="2" id="KW-0808">Transferase</keyword>
<dbReference type="Proteomes" id="UP001295444">
    <property type="component" value="Chromosome 03"/>
</dbReference>
<dbReference type="Pfam" id="PF00078">
    <property type="entry name" value="RVT_1"/>
    <property type="match status" value="1"/>
</dbReference>
<evidence type="ECO:0000313" key="3">
    <source>
        <dbReference type="Proteomes" id="UP001295444"/>
    </source>
</evidence>
<keyword evidence="3" id="KW-1185">Reference proteome</keyword>
<dbReference type="PANTHER" id="PTHR33332">
    <property type="entry name" value="REVERSE TRANSCRIPTASE DOMAIN-CONTAINING PROTEIN"/>
    <property type="match status" value="1"/>
</dbReference>
<name>A0AAD1RTJ4_PELCU</name>
<feature type="non-terminal residue" evidence="2">
    <location>
        <position position="100"/>
    </location>
</feature>
<dbReference type="SUPFAM" id="SSF56672">
    <property type="entry name" value="DNA/RNA polymerases"/>
    <property type="match status" value="1"/>
</dbReference>
<accession>A0AAD1RTJ4</accession>